<evidence type="ECO:0000256" key="1">
    <source>
        <dbReference type="SAM" id="MobiDB-lite"/>
    </source>
</evidence>
<proteinExistence type="predicted"/>
<dbReference type="RefSeq" id="XP_024581410.1">
    <property type="nucleotide sequence ID" value="XM_024715742.1"/>
</dbReference>
<evidence type="ECO:0000313" key="2">
    <source>
        <dbReference type="EMBL" id="CEG45041.1"/>
    </source>
</evidence>
<accession>A0A0P1ASN3</accession>
<sequence length="138" mass="14090">MRDPGYGYGGAGAEMRVPDYDFGGARAEGAWPNGPGYGYGVHGVLYSSRNNHRGPNAGVTTEANVVEGTANPNDGGSATAATTGKTISTLGSQDGSTPSSNSTAPSTNTDTPIKSVSDDGTATQQKGYRLLRSDNSER</sequence>
<dbReference type="AlphaFoldDB" id="A0A0P1ASN3"/>
<name>A0A0P1ASN3_PLAHL</name>
<reference evidence="3" key="1">
    <citation type="submission" date="2014-09" db="EMBL/GenBank/DDBJ databases">
        <authorList>
            <person name="Sharma Rahul"/>
            <person name="Thines Marco"/>
        </authorList>
    </citation>
    <scope>NUCLEOTIDE SEQUENCE [LARGE SCALE GENOMIC DNA]</scope>
</reference>
<feature type="compositionally biased region" description="Low complexity" evidence="1">
    <location>
        <begin position="96"/>
        <end position="112"/>
    </location>
</feature>
<keyword evidence="3" id="KW-1185">Reference proteome</keyword>
<feature type="region of interest" description="Disordered" evidence="1">
    <location>
        <begin position="66"/>
        <end position="138"/>
    </location>
</feature>
<protein>
    <submittedName>
        <fullName evidence="2">Uncharacterized protein</fullName>
    </submittedName>
</protein>
<feature type="non-terminal residue" evidence="2">
    <location>
        <position position="138"/>
    </location>
</feature>
<organism evidence="2 3">
    <name type="scientific">Plasmopara halstedii</name>
    <name type="common">Downy mildew of sunflower</name>
    <dbReference type="NCBI Taxonomy" id="4781"/>
    <lineage>
        <taxon>Eukaryota</taxon>
        <taxon>Sar</taxon>
        <taxon>Stramenopiles</taxon>
        <taxon>Oomycota</taxon>
        <taxon>Peronosporomycetes</taxon>
        <taxon>Peronosporales</taxon>
        <taxon>Peronosporaceae</taxon>
        <taxon>Plasmopara</taxon>
    </lineage>
</organism>
<evidence type="ECO:0000313" key="3">
    <source>
        <dbReference type="Proteomes" id="UP000054928"/>
    </source>
</evidence>
<feature type="compositionally biased region" description="Low complexity" evidence="1">
    <location>
        <begin position="75"/>
        <end position="84"/>
    </location>
</feature>
<dbReference type="EMBL" id="CCYD01001511">
    <property type="protein sequence ID" value="CEG45041.1"/>
    <property type="molecule type" value="Genomic_DNA"/>
</dbReference>
<feature type="compositionally biased region" description="Polar residues" evidence="1">
    <location>
        <begin position="85"/>
        <end position="95"/>
    </location>
</feature>
<dbReference type="Proteomes" id="UP000054928">
    <property type="component" value="Unassembled WGS sequence"/>
</dbReference>
<dbReference type="GeneID" id="36396423"/>